<evidence type="ECO:0000313" key="7">
    <source>
        <dbReference type="EnsemblMetazoa" id="XP_020901478.1"/>
    </source>
</evidence>
<proteinExistence type="predicted"/>
<dbReference type="CDD" id="cd17317">
    <property type="entry name" value="MFS_SLC22"/>
    <property type="match status" value="1"/>
</dbReference>
<evidence type="ECO:0000256" key="2">
    <source>
        <dbReference type="ARBA" id="ARBA00022692"/>
    </source>
</evidence>
<dbReference type="PROSITE" id="PS00216">
    <property type="entry name" value="SUGAR_TRANSPORT_1"/>
    <property type="match status" value="2"/>
</dbReference>
<dbReference type="GO" id="GO:0016020">
    <property type="term" value="C:membrane"/>
    <property type="evidence" value="ECO:0007669"/>
    <property type="project" value="UniProtKB-SubCell"/>
</dbReference>
<feature type="transmembrane region" description="Helical" evidence="5">
    <location>
        <begin position="291"/>
        <end position="310"/>
    </location>
</feature>
<dbReference type="PANTHER" id="PTHR24064">
    <property type="entry name" value="SOLUTE CARRIER FAMILY 22 MEMBER"/>
    <property type="match status" value="1"/>
</dbReference>
<name>A0A913XAH7_EXADI</name>
<organism evidence="7 8">
    <name type="scientific">Exaiptasia diaphana</name>
    <name type="common">Tropical sea anemone</name>
    <name type="synonym">Aiptasia pulchella</name>
    <dbReference type="NCBI Taxonomy" id="2652724"/>
    <lineage>
        <taxon>Eukaryota</taxon>
        <taxon>Metazoa</taxon>
        <taxon>Cnidaria</taxon>
        <taxon>Anthozoa</taxon>
        <taxon>Hexacorallia</taxon>
        <taxon>Actiniaria</taxon>
        <taxon>Aiptasiidae</taxon>
        <taxon>Exaiptasia</taxon>
    </lineage>
</organism>
<evidence type="ECO:0000256" key="3">
    <source>
        <dbReference type="ARBA" id="ARBA00022989"/>
    </source>
</evidence>
<sequence length="483" mass="52593">MEFDAAVAKIGEFGRYQRIQYLVANICSIPLYFQSLLGVFIAAQPKWKCVGQTNEPLCLPNGKICSKPQFVSQYSSIVTEWNLVCGDAYKAELAQSILMAGFLVGAFSGGYASDRYGRKRVWLTALVMNSVLGILCAFSPTLNAFYGFRFLQGVFIQSGTMTTFVISTEMIGPSYRGSTGMYVSIFAALSYPVLAFLASIFTNWRTLILITVAPPIASLFLAFLVSESPRWLLTVGRVSEAEEIINEAARVNGLPNAKITLTSIVSSGRKVTVKTSGHSILSIFTKRSLRTITMVMMVSFMASGIGYFGLSLNVRNLGGSVYWNFALFGIVEIPSYIMAAPILEALGRRKTNFLLTLSGGIACLICMQLQQTQYDSPSLVNAIALLGKFCVSAANALIYIYAAELFPTVIRNMAIGVFAVCIRLGAITAPFIVLLGNENKSIPMQVFSCITLLAAFLGLKLPETSGRPLPQTFEDLHADCINK</sequence>
<dbReference type="OMA" id="YVVATFC"/>
<dbReference type="KEGG" id="epa:110240047"/>
<dbReference type="PROSITE" id="PS50850">
    <property type="entry name" value="MFS"/>
    <property type="match status" value="1"/>
</dbReference>
<dbReference type="InterPro" id="IPR005829">
    <property type="entry name" value="Sugar_transporter_CS"/>
</dbReference>
<dbReference type="GO" id="GO:0022857">
    <property type="term" value="F:transmembrane transporter activity"/>
    <property type="evidence" value="ECO:0007669"/>
    <property type="project" value="InterPro"/>
</dbReference>
<dbReference type="RefSeq" id="XP_020901478.1">
    <property type="nucleotide sequence ID" value="XM_021045819.2"/>
</dbReference>
<protein>
    <recommendedName>
        <fullName evidence="6">Major facilitator superfamily (MFS) profile domain-containing protein</fullName>
    </recommendedName>
</protein>
<feature type="transmembrane region" description="Helical" evidence="5">
    <location>
        <begin position="207"/>
        <end position="225"/>
    </location>
</feature>
<feature type="transmembrane region" description="Helical" evidence="5">
    <location>
        <begin position="21"/>
        <end position="43"/>
    </location>
</feature>
<feature type="transmembrane region" description="Helical" evidence="5">
    <location>
        <begin position="121"/>
        <end position="140"/>
    </location>
</feature>
<dbReference type="AlphaFoldDB" id="A0A913XAH7"/>
<feature type="transmembrane region" description="Helical" evidence="5">
    <location>
        <begin position="414"/>
        <end position="436"/>
    </location>
</feature>
<comment type="subcellular location">
    <subcellularLocation>
        <location evidence="1">Membrane</location>
        <topology evidence="1">Multi-pass membrane protein</topology>
    </subcellularLocation>
</comment>
<evidence type="ECO:0000256" key="5">
    <source>
        <dbReference type="SAM" id="Phobius"/>
    </source>
</evidence>
<keyword evidence="8" id="KW-1185">Reference proteome</keyword>
<feature type="transmembrane region" description="Helical" evidence="5">
    <location>
        <begin position="322"/>
        <end position="346"/>
    </location>
</feature>
<keyword evidence="2 5" id="KW-0812">Transmembrane</keyword>
<keyword evidence="4 5" id="KW-0472">Membrane</keyword>
<dbReference type="InterPro" id="IPR020846">
    <property type="entry name" value="MFS_dom"/>
</dbReference>
<dbReference type="InterPro" id="IPR036259">
    <property type="entry name" value="MFS_trans_sf"/>
</dbReference>
<reference evidence="7" key="1">
    <citation type="submission" date="2022-11" db="UniProtKB">
        <authorList>
            <consortium name="EnsemblMetazoa"/>
        </authorList>
    </citation>
    <scope>IDENTIFICATION</scope>
</reference>
<dbReference type="Proteomes" id="UP000887567">
    <property type="component" value="Unplaced"/>
</dbReference>
<evidence type="ECO:0000256" key="1">
    <source>
        <dbReference type="ARBA" id="ARBA00004141"/>
    </source>
</evidence>
<feature type="domain" description="Major facilitator superfamily (MFS) profile" evidence="6">
    <location>
        <begin position="31"/>
        <end position="466"/>
    </location>
</feature>
<dbReference type="InterPro" id="IPR005828">
    <property type="entry name" value="MFS_sugar_transport-like"/>
</dbReference>
<evidence type="ECO:0000256" key="4">
    <source>
        <dbReference type="ARBA" id="ARBA00023136"/>
    </source>
</evidence>
<evidence type="ECO:0000313" key="8">
    <source>
        <dbReference type="Proteomes" id="UP000887567"/>
    </source>
</evidence>
<dbReference type="EnsemblMetazoa" id="XM_021045819.2">
    <property type="protein sequence ID" value="XP_020901478.1"/>
    <property type="gene ID" value="LOC110240047"/>
</dbReference>
<keyword evidence="3 5" id="KW-1133">Transmembrane helix</keyword>
<dbReference type="GeneID" id="110240047"/>
<dbReference type="Pfam" id="PF00083">
    <property type="entry name" value="Sugar_tr"/>
    <property type="match status" value="1"/>
</dbReference>
<feature type="transmembrane region" description="Helical" evidence="5">
    <location>
        <begin position="179"/>
        <end position="201"/>
    </location>
</feature>
<feature type="transmembrane region" description="Helical" evidence="5">
    <location>
        <begin position="382"/>
        <end position="402"/>
    </location>
</feature>
<dbReference type="SUPFAM" id="SSF103473">
    <property type="entry name" value="MFS general substrate transporter"/>
    <property type="match status" value="1"/>
</dbReference>
<evidence type="ECO:0000259" key="6">
    <source>
        <dbReference type="PROSITE" id="PS50850"/>
    </source>
</evidence>
<feature type="transmembrane region" description="Helical" evidence="5">
    <location>
        <begin position="442"/>
        <end position="459"/>
    </location>
</feature>
<feature type="transmembrane region" description="Helical" evidence="5">
    <location>
        <begin position="93"/>
        <end position="112"/>
    </location>
</feature>
<dbReference type="Gene3D" id="1.20.1250.20">
    <property type="entry name" value="MFS general substrate transporter like domains"/>
    <property type="match status" value="1"/>
</dbReference>
<accession>A0A913XAH7</accession>
<dbReference type="OrthoDB" id="5296287at2759"/>